<name>X8DBA2_MYCXE</name>
<dbReference type="PATRIC" id="fig|1299334.3.peg.2095"/>
<dbReference type="AlphaFoldDB" id="X8DBA2"/>
<gene>
    <name evidence="2" type="ORF">I553_10192</name>
</gene>
<evidence type="ECO:0000256" key="1">
    <source>
        <dbReference type="SAM" id="MobiDB-lite"/>
    </source>
</evidence>
<dbReference type="GO" id="GO:0004107">
    <property type="term" value="F:chorismate synthase activity"/>
    <property type="evidence" value="ECO:0007669"/>
    <property type="project" value="UniProtKB-EC"/>
</dbReference>
<organism evidence="2">
    <name type="scientific">Mycobacterium xenopi 4042</name>
    <dbReference type="NCBI Taxonomy" id="1299334"/>
    <lineage>
        <taxon>Bacteria</taxon>
        <taxon>Bacillati</taxon>
        <taxon>Actinomycetota</taxon>
        <taxon>Actinomycetes</taxon>
        <taxon>Mycobacteriales</taxon>
        <taxon>Mycobacteriaceae</taxon>
        <taxon>Mycobacterium</taxon>
    </lineage>
</organism>
<sequence length="52" mass="5682">MFLRQALGVEVLSHVISIGASAPYDGSPPQPEDLPRSTPARCAHTTRRRKLP</sequence>
<reference evidence="2" key="1">
    <citation type="submission" date="2014-01" db="EMBL/GenBank/DDBJ databases">
        <authorList>
            <person name="Brown-Elliot B."/>
            <person name="Wallace R."/>
            <person name="Lenaerts A."/>
            <person name="Ordway D."/>
            <person name="DeGroote M.A."/>
            <person name="Parker T."/>
            <person name="Sizemore C."/>
            <person name="Tallon L.J."/>
            <person name="Sadzewicz L.K."/>
            <person name="Sengamalay N."/>
            <person name="Fraser C.M."/>
            <person name="Hine E."/>
            <person name="Shefchek K.A."/>
            <person name="Das S.P."/>
            <person name="Tettelin H."/>
        </authorList>
    </citation>
    <scope>NUCLEOTIDE SEQUENCE [LARGE SCALE GENOMIC DNA]</scope>
    <source>
        <strain evidence="2">4042</strain>
    </source>
</reference>
<keyword evidence="2" id="KW-0456">Lyase</keyword>
<accession>X8DBA2</accession>
<dbReference type="EMBL" id="JAOB01000024">
    <property type="protein sequence ID" value="EUA65892.1"/>
    <property type="molecule type" value="Genomic_DNA"/>
</dbReference>
<proteinExistence type="predicted"/>
<feature type="region of interest" description="Disordered" evidence="1">
    <location>
        <begin position="20"/>
        <end position="52"/>
    </location>
</feature>
<evidence type="ECO:0000313" key="2">
    <source>
        <dbReference type="EMBL" id="EUA65892.1"/>
    </source>
</evidence>
<comment type="caution">
    <text evidence="2">The sequence shown here is derived from an EMBL/GenBank/DDBJ whole genome shotgun (WGS) entry which is preliminary data.</text>
</comment>
<protein>
    <submittedName>
        <fullName evidence="2">Chorismate synthase domain protein</fullName>
        <ecNumber evidence="2">4.2.3.5</ecNumber>
    </submittedName>
</protein>
<dbReference type="EC" id="4.2.3.5" evidence="2"/>